<evidence type="ECO:0000313" key="2">
    <source>
        <dbReference type="Proteomes" id="UP000005266"/>
    </source>
</evidence>
<gene>
    <name evidence="1" type="ORF">COPG_00074</name>
</gene>
<reference evidence="1 2" key="1">
    <citation type="journal article" date="2013" name="Extremophiles">
        <title>Genomic analysis of cold-active Colwelliaphage 9A and psychrophilic phage-host interactions.</title>
        <authorList>
            <person name="Colangelo-Lillis J.R."/>
            <person name="Deming J.W."/>
        </authorList>
    </citation>
    <scope>NUCLEOTIDE SEQUENCE [LARGE SCALE GENOMIC DNA]</scope>
    <source>
        <strain evidence="1">9A</strain>
    </source>
</reference>
<dbReference type="EMBL" id="HQ317390">
    <property type="protein sequence ID" value="AFK66670.1"/>
    <property type="molecule type" value="Genomic_DNA"/>
</dbReference>
<keyword evidence="2" id="KW-1185">Reference proteome</keyword>
<name>I3UMF5_9CAUD</name>
<sequence length="176" mass="20261">MNFVLNSKENQTINIIINNLEVQNMKNTTTPTTTTLADSTKRVCLWNDDALLEASFMFPTKHFKDADQMKKLSDKEFCQLIEEMLKVCQPIDNENAKLLCKGVLSGNRLRMYYQATTFAEQAIEVSNDLKPNLVEIASMDDEDLHDAFEGRGFQVMDITDQDQRRLDDEWEGIQVK</sequence>
<dbReference type="Proteomes" id="UP000005266">
    <property type="component" value="Segment"/>
</dbReference>
<protein>
    <submittedName>
        <fullName evidence="1">Uncharacterized protein</fullName>
    </submittedName>
</protein>
<dbReference type="GeneID" id="13165491"/>
<dbReference type="KEGG" id="vg:13165491"/>
<organism evidence="1 2">
    <name type="scientific">Colwellia phage 9A</name>
    <dbReference type="NCBI Taxonomy" id="765765"/>
    <lineage>
        <taxon>Viruses</taxon>
        <taxon>Duplodnaviria</taxon>
        <taxon>Heunggongvirae</taxon>
        <taxon>Uroviricota</taxon>
        <taxon>Caudoviricetes</taxon>
        <taxon>Franklinbayvirus</taxon>
        <taxon>Franklinbayvirus fv9A</taxon>
    </lineage>
</organism>
<evidence type="ECO:0000313" key="1">
    <source>
        <dbReference type="EMBL" id="AFK66670.1"/>
    </source>
</evidence>
<dbReference type="RefSeq" id="YP_006489260.1">
    <property type="nucleotide sequence ID" value="NC_018088.1"/>
</dbReference>
<proteinExistence type="predicted"/>
<accession>I3UMF5</accession>